<dbReference type="GO" id="GO:0016020">
    <property type="term" value="C:membrane"/>
    <property type="evidence" value="ECO:0007669"/>
    <property type="project" value="UniProtKB-SubCell"/>
</dbReference>
<keyword evidence="3 6" id="KW-0812">Transmembrane</keyword>
<dbReference type="Pfam" id="PF02077">
    <property type="entry name" value="SURF4"/>
    <property type="match status" value="1"/>
</dbReference>
<feature type="transmembrane region" description="Helical" evidence="6">
    <location>
        <begin position="245"/>
        <end position="263"/>
    </location>
</feature>
<comment type="subcellular location">
    <subcellularLocation>
        <location evidence="1">Membrane</location>
        <topology evidence="1">Multi-pass membrane protein</topology>
    </subcellularLocation>
</comment>
<comment type="similarity">
    <text evidence="2">Belongs to the SURF4 family.</text>
</comment>
<accession>A0A9D4TIR2</accession>
<dbReference type="Proteomes" id="UP001055712">
    <property type="component" value="Unassembled WGS sequence"/>
</dbReference>
<organism evidence="7 8">
    <name type="scientific">Chlorella vulgaris</name>
    <name type="common">Green alga</name>
    <dbReference type="NCBI Taxonomy" id="3077"/>
    <lineage>
        <taxon>Eukaryota</taxon>
        <taxon>Viridiplantae</taxon>
        <taxon>Chlorophyta</taxon>
        <taxon>core chlorophytes</taxon>
        <taxon>Trebouxiophyceae</taxon>
        <taxon>Chlorellales</taxon>
        <taxon>Chlorellaceae</taxon>
        <taxon>Chlorella clade</taxon>
        <taxon>Chlorella</taxon>
    </lineage>
</organism>
<evidence type="ECO:0000256" key="4">
    <source>
        <dbReference type="ARBA" id="ARBA00022989"/>
    </source>
</evidence>
<evidence type="ECO:0000256" key="2">
    <source>
        <dbReference type="ARBA" id="ARBA00006945"/>
    </source>
</evidence>
<keyword evidence="4 6" id="KW-1133">Transmembrane helix</keyword>
<gene>
    <name evidence="7" type="ORF">D9Q98_008850</name>
</gene>
<sequence>MSHARSGNEPHLQIVSALRKQLPSALPRLDEQTLSRLKDQALKQAADLRANAKDGLHGARLVAADLAKGNAKGAGARVGSAVQAASTSAAVLYMARALVCLYFINSVVDSYSSYQFMQQPEILERAKRWPQHYPTIGVPYFSLGVLLPCAVLAALGIKVLMTASVLVTWEVVDSLKLVWSQLLILVLNGVKPNELVVKRLAMMGCTSLVLAHSMQEHRVQISSYAGLLLSGAGDERRQPSRRKSLVLLAGRLPMALLFLYVGISQLQRVIARDFILVNHLPHSKLWERDGHDNNWLLVEFLLALPFALGYKTSIVARLLAITLVCEALTCWQFWGAWPTDTYAAHVRLHFVTNLSVAGGLLLLGSFGAGRFTVDAWLAAKKKV</sequence>
<evidence type="ECO:0000256" key="6">
    <source>
        <dbReference type="SAM" id="Phobius"/>
    </source>
</evidence>
<proteinExistence type="inferred from homology"/>
<feature type="transmembrane region" description="Helical" evidence="6">
    <location>
        <begin position="354"/>
        <end position="373"/>
    </location>
</feature>
<keyword evidence="5 6" id="KW-0472">Membrane</keyword>
<keyword evidence="8" id="KW-1185">Reference proteome</keyword>
<evidence type="ECO:0000256" key="5">
    <source>
        <dbReference type="ARBA" id="ARBA00023136"/>
    </source>
</evidence>
<dbReference type="InterPro" id="IPR002995">
    <property type="entry name" value="Surf4"/>
</dbReference>
<dbReference type="AlphaFoldDB" id="A0A9D4TIR2"/>
<evidence type="ECO:0000256" key="1">
    <source>
        <dbReference type="ARBA" id="ARBA00004141"/>
    </source>
</evidence>
<evidence type="ECO:0000313" key="8">
    <source>
        <dbReference type="Proteomes" id="UP001055712"/>
    </source>
</evidence>
<name>A0A9D4TIR2_CHLVU</name>
<evidence type="ECO:0000256" key="3">
    <source>
        <dbReference type="ARBA" id="ARBA00022692"/>
    </source>
</evidence>
<comment type="caution">
    <text evidence="7">The sequence shown here is derived from an EMBL/GenBank/DDBJ whole genome shotgun (WGS) entry which is preliminary data.</text>
</comment>
<feature type="transmembrane region" description="Helical" evidence="6">
    <location>
        <begin position="137"/>
        <end position="157"/>
    </location>
</feature>
<reference evidence="7" key="2">
    <citation type="submission" date="2020-11" db="EMBL/GenBank/DDBJ databases">
        <authorList>
            <person name="Cecchin M."/>
            <person name="Marcolungo L."/>
            <person name="Rossato M."/>
            <person name="Girolomoni L."/>
            <person name="Cosentino E."/>
            <person name="Cuine S."/>
            <person name="Li-Beisson Y."/>
            <person name="Delledonne M."/>
            <person name="Ballottari M."/>
        </authorList>
    </citation>
    <scope>NUCLEOTIDE SEQUENCE</scope>
    <source>
        <strain evidence="7">211/11P</strain>
        <tissue evidence="7">Whole cell</tissue>
    </source>
</reference>
<reference evidence="7" key="1">
    <citation type="journal article" date="2019" name="Plant J.">
        <title>Chlorella vulgaris genome assembly and annotation reveals the molecular basis for metabolic acclimation to high light conditions.</title>
        <authorList>
            <person name="Cecchin M."/>
            <person name="Marcolungo L."/>
            <person name="Rossato M."/>
            <person name="Girolomoni L."/>
            <person name="Cosentino E."/>
            <person name="Cuine S."/>
            <person name="Li-Beisson Y."/>
            <person name="Delledonne M."/>
            <person name="Ballottari M."/>
        </authorList>
    </citation>
    <scope>NUCLEOTIDE SEQUENCE</scope>
    <source>
        <strain evidence="7">211/11P</strain>
    </source>
</reference>
<evidence type="ECO:0000313" key="7">
    <source>
        <dbReference type="EMBL" id="KAI3426484.1"/>
    </source>
</evidence>
<feature type="transmembrane region" description="Helical" evidence="6">
    <location>
        <begin position="315"/>
        <end position="334"/>
    </location>
</feature>
<dbReference type="OrthoDB" id="564736at2759"/>
<protein>
    <submittedName>
        <fullName evidence="7">Uncharacterized protein</fullName>
    </submittedName>
</protein>
<dbReference type="EMBL" id="SIDB01000011">
    <property type="protein sequence ID" value="KAI3426484.1"/>
    <property type="molecule type" value="Genomic_DNA"/>
</dbReference>